<dbReference type="Gene3D" id="1.20.1250.20">
    <property type="entry name" value="MFS general substrate transporter like domains"/>
    <property type="match status" value="1"/>
</dbReference>
<keyword evidence="4 7" id="KW-1133">Transmembrane helix</keyword>
<evidence type="ECO:0000256" key="3">
    <source>
        <dbReference type="ARBA" id="ARBA00022692"/>
    </source>
</evidence>
<dbReference type="SUPFAM" id="SSF103473">
    <property type="entry name" value="MFS general substrate transporter"/>
    <property type="match status" value="1"/>
</dbReference>
<reference evidence="9 10" key="1">
    <citation type="submission" date="2024-01" db="EMBL/GenBank/DDBJ databases">
        <authorList>
            <consortium name="Genoscope - CEA"/>
            <person name="William W."/>
        </authorList>
    </citation>
    <scope>NUCLEOTIDE SEQUENCE [LARGE SCALE GENOMIC DNA]</scope>
    <source>
        <strain evidence="9 10">29B2s-10</strain>
    </source>
</reference>
<feature type="domain" description="Major facilitator superfamily (MFS) profile" evidence="8">
    <location>
        <begin position="32"/>
        <end position="476"/>
    </location>
</feature>
<dbReference type="PANTHER" id="PTHR23502">
    <property type="entry name" value="MAJOR FACILITATOR SUPERFAMILY"/>
    <property type="match status" value="1"/>
</dbReference>
<dbReference type="PANTHER" id="PTHR23502:SF51">
    <property type="entry name" value="QUINIDINE RESISTANCE PROTEIN 1-RELATED"/>
    <property type="match status" value="1"/>
</dbReference>
<keyword evidence="10" id="KW-1185">Reference proteome</keyword>
<evidence type="ECO:0000256" key="4">
    <source>
        <dbReference type="ARBA" id="ARBA00022989"/>
    </source>
</evidence>
<dbReference type="InterPro" id="IPR036259">
    <property type="entry name" value="MFS_trans_sf"/>
</dbReference>
<protein>
    <submittedName>
        <fullName evidence="9">MFS antiporter Qdrp1</fullName>
    </submittedName>
</protein>
<keyword evidence="3 7" id="KW-0812">Transmembrane</keyword>
<feature type="transmembrane region" description="Helical" evidence="7">
    <location>
        <begin position="390"/>
        <end position="415"/>
    </location>
</feature>
<evidence type="ECO:0000313" key="9">
    <source>
        <dbReference type="EMBL" id="CAK7920751.1"/>
    </source>
</evidence>
<feature type="transmembrane region" description="Helical" evidence="7">
    <location>
        <begin position="65"/>
        <end position="86"/>
    </location>
</feature>
<gene>
    <name evidence="9" type="primary">QDR</name>
    <name evidence="9" type="ORF">CAAN4_H06150</name>
</gene>
<sequence>MVSSSSLVNCEELKHKEQPPYSILTKREKGYLAVLISLTGIWSTLSSSIYFPALPILSEKFKEPASITNVSVVVYLIFQGLGPSFMAPIADKYGRRPSVLFCLVAYCATCIGLSRTNVYWLLVVLRCIQALSIAPVISISSGVVGDICPRSERGVFVGIVTGLQLVGQGFGGLLGAGLVSGFGWRGIFVFLAIGSGVVFILALILYPETSRSLVGDMSVQPKRLVNLSPILYLPTIRSRLVGNVDSITPSTNSKLSNAFAPFVIFFKPTIFFILLPGGLQFTTWTMSLTTLSTSLSSKYDFSVIKIGLCYLAPGLGSLIGSLASGKLLNLIYKQKKDQYDEEIKGVENPPIFNIYKARLHICIIPSLIAIACYIVFGWCIQYRVNIAVPLIAAFIYSTCAICIMSALTTLLVDLFPHQGSSSSSCINLMRCLLGAAGVGVLQSIVDGIGEGGCYTIMGGFCAIGTLVLWFVVHQTGKKLIK</sequence>
<feature type="transmembrane region" description="Helical" evidence="7">
    <location>
        <begin position="301"/>
        <end position="323"/>
    </location>
</feature>
<dbReference type="Pfam" id="PF07690">
    <property type="entry name" value="MFS_1"/>
    <property type="match status" value="1"/>
</dbReference>
<feature type="transmembrane region" description="Helical" evidence="7">
    <location>
        <begin position="361"/>
        <end position="384"/>
    </location>
</feature>
<name>A0ABP0EP56_9ASCO</name>
<comment type="similarity">
    <text evidence="6">Belongs to the major facilitator superfamily. CAR1 family.</text>
</comment>
<feature type="transmembrane region" description="Helical" evidence="7">
    <location>
        <begin position="120"/>
        <end position="143"/>
    </location>
</feature>
<dbReference type="InterPro" id="IPR020846">
    <property type="entry name" value="MFS_dom"/>
</dbReference>
<keyword evidence="2" id="KW-0813">Transport</keyword>
<feature type="transmembrane region" description="Helical" evidence="7">
    <location>
        <begin position="182"/>
        <end position="206"/>
    </location>
</feature>
<comment type="subcellular location">
    <subcellularLocation>
        <location evidence="1">Membrane</location>
        <topology evidence="1">Multi-pass membrane protein</topology>
    </subcellularLocation>
</comment>
<evidence type="ECO:0000256" key="1">
    <source>
        <dbReference type="ARBA" id="ARBA00004141"/>
    </source>
</evidence>
<organism evidence="9 10">
    <name type="scientific">[Candida] anglica</name>
    <dbReference type="NCBI Taxonomy" id="148631"/>
    <lineage>
        <taxon>Eukaryota</taxon>
        <taxon>Fungi</taxon>
        <taxon>Dikarya</taxon>
        <taxon>Ascomycota</taxon>
        <taxon>Saccharomycotina</taxon>
        <taxon>Pichiomycetes</taxon>
        <taxon>Debaryomycetaceae</taxon>
        <taxon>Kurtzmaniella</taxon>
    </lineage>
</organism>
<dbReference type="EMBL" id="OZ004260">
    <property type="protein sequence ID" value="CAK7920751.1"/>
    <property type="molecule type" value="Genomic_DNA"/>
</dbReference>
<accession>A0ABP0EP56</accession>
<proteinExistence type="inferred from homology"/>
<feature type="transmembrane region" description="Helical" evidence="7">
    <location>
        <begin position="259"/>
        <end position="281"/>
    </location>
</feature>
<feature type="transmembrane region" description="Helical" evidence="7">
    <location>
        <begin position="155"/>
        <end position="176"/>
    </location>
</feature>
<dbReference type="Proteomes" id="UP001497600">
    <property type="component" value="Chromosome H"/>
</dbReference>
<keyword evidence="5 7" id="KW-0472">Membrane</keyword>
<feature type="transmembrane region" description="Helical" evidence="7">
    <location>
        <begin position="31"/>
        <end position="53"/>
    </location>
</feature>
<evidence type="ECO:0000256" key="7">
    <source>
        <dbReference type="SAM" id="Phobius"/>
    </source>
</evidence>
<evidence type="ECO:0000256" key="6">
    <source>
        <dbReference type="ARBA" id="ARBA00038347"/>
    </source>
</evidence>
<evidence type="ECO:0000259" key="8">
    <source>
        <dbReference type="PROSITE" id="PS50850"/>
    </source>
</evidence>
<evidence type="ECO:0000256" key="2">
    <source>
        <dbReference type="ARBA" id="ARBA00022448"/>
    </source>
</evidence>
<dbReference type="PROSITE" id="PS50850">
    <property type="entry name" value="MFS"/>
    <property type="match status" value="1"/>
</dbReference>
<dbReference type="InterPro" id="IPR011701">
    <property type="entry name" value="MFS"/>
</dbReference>
<evidence type="ECO:0000313" key="10">
    <source>
        <dbReference type="Proteomes" id="UP001497600"/>
    </source>
</evidence>
<evidence type="ECO:0000256" key="5">
    <source>
        <dbReference type="ARBA" id="ARBA00023136"/>
    </source>
</evidence>
<feature type="transmembrane region" description="Helical" evidence="7">
    <location>
        <begin position="451"/>
        <end position="472"/>
    </location>
</feature>